<dbReference type="SUPFAM" id="SSF64593">
    <property type="entry name" value="Intermediate filament protein, coiled coil region"/>
    <property type="match status" value="1"/>
</dbReference>
<evidence type="ECO:0000259" key="5">
    <source>
        <dbReference type="PROSITE" id="PS51842"/>
    </source>
</evidence>
<sequence>ISISIRAQSWAQSLKIMASKSIVTPIRCGMTIPCAPTTYNVYGCGFGGSSHISSSCYLRVGCYPDLHCKLNSGGFRIMLGNCDYIQLNEKGTMQIREYYEKKGLIAQRDYRHYWNTISCLKEKIQTANINNANILLQIDNSKLAADDLKIKYEHELVVRQSVEADIANLRCLLDQTTLTKADLEIQIETLQEDLACLKKNHQEAALFCQLTNTKVCVEVDAAPQQDLNKVLDDIRCHYESIINKHRRKQECWFKEKTTQLCKDVKGALECSLLETEARYSTMLAGYQKHINTYEAELCQVHTGIEQQGRHYAALLDIKTRLEQEIATYRCLLEKQDIKTFEISLNTVFQKSHTNIKFTNRRDNATLHLETF</sequence>
<name>A0A8C1M3K9_CYPCA</name>
<dbReference type="PROSITE" id="PS51842">
    <property type="entry name" value="IF_ROD_2"/>
    <property type="match status" value="1"/>
</dbReference>
<evidence type="ECO:0000256" key="1">
    <source>
        <dbReference type="ARBA" id="ARBA00022754"/>
    </source>
</evidence>
<dbReference type="GO" id="GO:0005198">
    <property type="term" value="F:structural molecule activity"/>
    <property type="evidence" value="ECO:0007669"/>
    <property type="project" value="InterPro"/>
</dbReference>
<dbReference type="Gene3D" id="1.20.5.1160">
    <property type="entry name" value="Vasodilator-stimulated phosphoprotein"/>
    <property type="match status" value="1"/>
</dbReference>
<organism evidence="6 7">
    <name type="scientific">Cyprinus carpio</name>
    <name type="common">Common carp</name>
    <dbReference type="NCBI Taxonomy" id="7962"/>
    <lineage>
        <taxon>Eukaryota</taxon>
        <taxon>Metazoa</taxon>
        <taxon>Chordata</taxon>
        <taxon>Craniata</taxon>
        <taxon>Vertebrata</taxon>
        <taxon>Euteleostomi</taxon>
        <taxon>Actinopterygii</taxon>
        <taxon>Neopterygii</taxon>
        <taxon>Teleostei</taxon>
        <taxon>Ostariophysi</taxon>
        <taxon>Cypriniformes</taxon>
        <taxon>Cyprinidae</taxon>
        <taxon>Cyprininae</taxon>
        <taxon>Cyprinus</taxon>
    </lineage>
</organism>
<dbReference type="PANTHER" id="PTHR23239:SF347">
    <property type="entry name" value="KERATIN 93-RELATED"/>
    <property type="match status" value="1"/>
</dbReference>
<dbReference type="Proteomes" id="UP000694427">
    <property type="component" value="Unplaced"/>
</dbReference>
<keyword evidence="1 3" id="KW-0403">Intermediate filament</keyword>
<evidence type="ECO:0000313" key="6">
    <source>
        <dbReference type="Ensembl" id="ENSCCRP00010070865.1"/>
    </source>
</evidence>
<evidence type="ECO:0000313" key="7">
    <source>
        <dbReference type="Proteomes" id="UP000694427"/>
    </source>
</evidence>
<dbReference type="PROSITE" id="PS00226">
    <property type="entry name" value="IF_ROD_1"/>
    <property type="match status" value="1"/>
</dbReference>
<keyword evidence="2 4" id="KW-0175">Coiled coil</keyword>
<proteinExistence type="inferred from homology"/>
<evidence type="ECO:0000256" key="4">
    <source>
        <dbReference type="SAM" id="Coils"/>
    </source>
</evidence>
<dbReference type="PANTHER" id="PTHR23239">
    <property type="entry name" value="INTERMEDIATE FILAMENT"/>
    <property type="match status" value="1"/>
</dbReference>
<dbReference type="SMR" id="A0A8C1M3K9"/>
<reference evidence="6" key="1">
    <citation type="submission" date="2025-08" db="UniProtKB">
        <authorList>
            <consortium name="Ensembl"/>
        </authorList>
    </citation>
    <scope>IDENTIFICATION</scope>
</reference>
<reference evidence="6" key="2">
    <citation type="submission" date="2025-09" db="UniProtKB">
        <authorList>
            <consortium name="Ensembl"/>
        </authorList>
    </citation>
    <scope>IDENTIFICATION</scope>
</reference>
<accession>A0A8C1M3K9</accession>
<dbReference type="Gene3D" id="1.20.5.170">
    <property type="match status" value="1"/>
</dbReference>
<protein>
    <submittedName>
        <fullName evidence="6">Kertain 95</fullName>
    </submittedName>
</protein>
<dbReference type="FunFam" id="1.20.5.170:FF:000002">
    <property type="entry name" value="Type I keratin KA11"/>
    <property type="match status" value="1"/>
</dbReference>
<dbReference type="InterPro" id="IPR018039">
    <property type="entry name" value="IF_conserved"/>
</dbReference>
<keyword evidence="7" id="KW-1185">Reference proteome</keyword>
<comment type="similarity">
    <text evidence="3">Belongs to the intermediate filament family.</text>
</comment>
<dbReference type="GO" id="GO:0005882">
    <property type="term" value="C:intermediate filament"/>
    <property type="evidence" value="ECO:0007669"/>
    <property type="project" value="UniProtKB-KW"/>
</dbReference>
<dbReference type="AlphaFoldDB" id="A0A8C1M3K9"/>
<evidence type="ECO:0000256" key="2">
    <source>
        <dbReference type="ARBA" id="ARBA00023054"/>
    </source>
</evidence>
<dbReference type="PRINTS" id="PR01248">
    <property type="entry name" value="TYPE1KERATIN"/>
</dbReference>
<evidence type="ECO:0000256" key="3">
    <source>
        <dbReference type="RuleBase" id="RU000685"/>
    </source>
</evidence>
<dbReference type="InterPro" id="IPR002957">
    <property type="entry name" value="Keratin_I"/>
</dbReference>
<feature type="coiled-coil region" evidence="4">
    <location>
        <begin position="173"/>
        <end position="200"/>
    </location>
</feature>
<dbReference type="InterPro" id="IPR039008">
    <property type="entry name" value="IF_rod_dom"/>
</dbReference>
<dbReference type="SMART" id="SM01391">
    <property type="entry name" value="Filament"/>
    <property type="match status" value="1"/>
</dbReference>
<dbReference type="Ensembl" id="ENSCCRT00010078323.1">
    <property type="protein sequence ID" value="ENSCCRP00010070865.1"/>
    <property type="gene ID" value="ENSCCRG00010030726.1"/>
</dbReference>
<feature type="domain" description="IF rod" evidence="5">
    <location>
        <begin position="1"/>
        <end position="339"/>
    </location>
</feature>
<dbReference type="Pfam" id="PF00038">
    <property type="entry name" value="Filament"/>
    <property type="match status" value="1"/>
</dbReference>